<feature type="compositionally biased region" description="Basic and acidic residues" evidence="1">
    <location>
        <begin position="157"/>
        <end position="176"/>
    </location>
</feature>
<feature type="compositionally biased region" description="Basic and acidic residues" evidence="1">
    <location>
        <begin position="32"/>
        <end position="43"/>
    </location>
</feature>
<sequence length="218" mass="24251">MEHLAAGSKTIDQKATQDEWSGVSTAVPNRLRVQEHPRDHSLARDGIATVSHDVPPHSQSLDVKEPEPAPTIPHPLTSDDTAMVDNGLSPRSHSIPQDVHTEVRELVKPHSITQDPGFEENERDMHSPREDLPPLKSPTPELMLYDPDEPLPADAETLDKVEATRSRPSQRPEKSQHSRVVFGHTGFRRRQDFLSPGPGVLKLVKDRRKNSGKEPVTA</sequence>
<dbReference type="AlphaFoldDB" id="A0A9P9AUZ7"/>
<evidence type="ECO:0000313" key="2">
    <source>
        <dbReference type="EMBL" id="KAH6897175.1"/>
    </source>
</evidence>
<feature type="region of interest" description="Disordered" evidence="1">
    <location>
        <begin position="1"/>
        <end position="79"/>
    </location>
</feature>
<feature type="compositionally biased region" description="Polar residues" evidence="1">
    <location>
        <begin position="18"/>
        <end position="27"/>
    </location>
</feature>
<evidence type="ECO:0000313" key="3">
    <source>
        <dbReference type="Proteomes" id="UP000777438"/>
    </source>
</evidence>
<organism evidence="2 3">
    <name type="scientific">Thelonectria olida</name>
    <dbReference type="NCBI Taxonomy" id="1576542"/>
    <lineage>
        <taxon>Eukaryota</taxon>
        <taxon>Fungi</taxon>
        <taxon>Dikarya</taxon>
        <taxon>Ascomycota</taxon>
        <taxon>Pezizomycotina</taxon>
        <taxon>Sordariomycetes</taxon>
        <taxon>Hypocreomycetidae</taxon>
        <taxon>Hypocreales</taxon>
        <taxon>Nectriaceae</taxon>
        <taxon>Thelonectria</taxon>
    </lineage>
</organism>
<evidence type="ECO:0000256" key="1">
    <source>
        <dbReference type="SAM" id="MobiDB-lite"/>
    </source>
</evidence>
<dbReference type="Proteomes" id="UP000777438">
    <property type="component" value="Unassembled WGS sequence"/>
</dbReference>
<proteinExistence type="predicted"/>
<comment type="caution">
    <text evidence="2">The sequence shown here is derived from an EMBL/GenBank/DDBJ whole genome shotgun (WGS) entry which is preliminary data.</text>
</comment>
<accession>A0A9P9AUZ7</accession>
<dbReference type="EMBL" id="JAGPYM010000003">
    <property type="protein sequence ID" value="KAH6897175.1"/>
    <property type="molecule type" value="Genomic_DNA"/>
</dbReference>
<name>A0A9P9AUZ7_9HYPO</name>
<keyword evidence="3" id="KW-1185">Reference proteome</keyword>
<feature type="compositionally biased region" description="Basic and acidic residues" evidence="1">
    <location>
        <begin position="123"/>
        <end position="133"/>
    </location>
</feature>
<reference evidence="2 3" key="1">
    <citation type="journal article" date="2021" name="Nat. Commun.">
        <title>Genetic determinants of endophytism in the Arabidopsis root mycobiome.</title>
        <authorList>
            <person name="Mesny F."/>
            <person name="Miyauchi S."/>
            <person name="Thiergart T."/>
            <person name="Pickel B."/>
            <person name="Atanasova L."/>
            <person name="Karlsson M."/>
            <person name="Huettel B."/>
            <person name="Barry K.W."/>
            <person name="Haridas S."/>
            <person name="Chen C."/>
            <person name="Bauer D."/>
            <person name="Andreopoulos W."/>
            <person name="Pangilinan J."/>
            <person name="LaButti K."/>
            <person name="Riley R."/>
            <person name="Lipzen A."/>
            <person name="Clum A."/>
            <person name="Drula E."/>
            <person name="Henrissat B."/>
            <person name="Kohler A."/>
            <person name="Grigoriev I.V."/>
            <person name="Martin F.M."/>
            <person name="Hacquard S."/>
        </authorList>
    </citation>
    <scope>NUCLEOTIDE SEQUENCE [LARGE SCALE GENOMIC DNA]</scope>
    <source>
        <strain evidence="2 3">MPI-CAGE-CH-0241</strain>
    </source>
</reference>
<feature type="region of interest" description="Disordered" evidence="1">
    <location>
        <begin position="109"/>
        <end position="218"/>
    </location>
</feature>
<gene>
    <name evidence="2" type="ORF">B0T10DRAFT_557011</name>
</gene>
<protein>
    <submittedName>
        <fullName evidence="2">Uncharacterized protein</fullName>
    </submittedName>
</protein>